<keyword evidence="2" id="KW-1185">Reference proteome</keyword>
<evidence type="ECO:0000313" key="2">
    <source>
        <dbReference type="Proteomes" id="UP001489719"/>
    </source>
</evidence>
<reference evidence="2" key="1">
    <citation type="journal article" date="2024" name="Front. Bioeng. Biotechnol.">
        <title>Genome-scale model development and genomic sequencing of the oleaginous clade Lipomyces.</title>
        <authorList>
            <person name="Czajka J.J."/>
            <person name="Han Y."/>
            <person name="Kim J."/>
            <person name="Mondo S.J."/>
            <person name="Hofstad B.A."/>
            <person name="Robles A."/>
            <person name="Haridas S."/>
            <person name="Riley R."/>
            <person name="LaButti K."/>
            <person name="Pangilinan J."/>
            <person name="Andreopoulos W."/>
            <person name="Lipzen A."/>
            <person name="Yan J."/>
            <person name="Wang M."/>
            <person name="Ng V."/>
            <person name="Grigoriev I.V."/>
            <person name="Spatafora J.W."/>
            <person name="Magnuson J.K."/>
            <person name="Baker S.E."/>
            <person name="Pomraning K.R."/>
        </authorList>
    </citation>
    <scope>NUCLEOTIDE SEQUENCE [LARGE SCALE GENOMIC DNA]</scope>
    <source>
        <strain evidence="2">CBS 10300</strain>
    </source>
</reference>
<comment type="caution">
    <text evidence="1">The sequence shown here is derived from an EMBL/GenBank/DDBJ whole genome shotgun (WGS) entry which is preliminary data.</text>
</comment>
<name>A0ACC3TQP7_9ASCO</name>
<proteinExistence type="predicted"/>
<gene>
    <name evidence="1" type="ORF">V1517DRAFT_321789</name>
</gene>
<sequence>MGEKSVQKRKNNDGARRSTDKAKKIRYWKSAASTIHPGVAGIFATCSRHHEKQCTQELLDLFNEEAEKQYDLSKEVGEESSDDNENDDIEASINKELESLQKSKARKLFTPVNIDCECVIFFRTRKPIDPPEFVHKICENALRSGTKTTRHTLRLSPVSLTASATEEDLKNLAEKVLAPHFHAQNQPTYKFAIRTTIRNHTTLNRDQIIQLLASAVGPPHKVDLKDYDRLVHVECFKNIVGISVVRDFEILKRFNLQQIFESKANQIETE</sequence>
<accession>A0ACC3TQP7</accession>
<evidence type="ECO:0000313" key="1">
    <source>
        <dbReference type="EMBL" id="KAK9322942.1"/>
    </source>
</evidence>
<protein>
    <submittedName>
        <fullName evidence="1">Uncharacterized protein</fullName>
    </submittedName>
</protein>
<dbReference type="Proteomes" id="UP001489719">
    <property type="component" value="Unassembled WGS sequence"/>
</dbReference>
<dbReference type="EMBL" id="MU970068">
    <property type="protein sequence ID" value="KAK9322942.1"/>
    <property type="molecule type" value="Genomic_DNA"/>
</dbReference>
<organism evidence="1 2">
    <name type="scientific">Lipomyces orientalis</name>
    <dbReference type="NCBI Taxonomy" id="1233043"/>
    <lineage>
        <taxon>Eukaryota</taxon>
        <taxon>Fungi</taxon>
        <taxon>Dikarya</taxon>
        <taxon>Ascomycota</taxon>
        <taxon>Saccharomycotina</taxon>
        <taxon>Lipomycetes</taxon>
        <taxon>Lipomycetales</taxon>
        <taxon>Lipomycetaceae</taxon>
        <taxon>Lipomyces</taxon>
    </lineage>
</organism>